<reference evidence="1 2" key="1">
    <citation type="journal article" date="2018" name="Front. Plant Sci.">
        <title>Red Clover (Trifolium pratense) and Zigzag Clover (T. medium) - A Picture of Genomic Similarities and Differences.</title>
        <authorList>
            <person name="Dluhosova J."/>
            <person name="Istvanek J."/>
            <person name="Nedelnik J."/>
            <person name="Repkova J."/>
        </authorList>
    </citation>
    <scope>NUCLEOTIDE SEQUENCE [LARGE SCALE GENOMIC DNA]</scope>
    <source>
        <strain evidence="2">cv. 10/8</strain>
        <tissue evidence="1">Leaf</tissue>
    </source>
</reference>
<protein>
    <submittedName>
        <fullName evidence="1">Uncharacterized protein</fullName>
    </submittedName>
</protein>
<comment type="caution">
    <text evidence="1">The sequence shown here is derived from an EMBL/GenBank/DDBJ whole genome shotgun (WGS) entry which is preliminary data.</text>
</comment>
<name>A0A392U036_9FABA</name>
<dbReference type="Proteomes" id="UP000265520">
    <property type="component" value="Unassembled WGS sequence"/>
</dbReference>
<proteinExistence type="predicted"/>
<dbReference type="AlphaFoldDB" id="A0A392U036"/>
<feature type="non-terminal residue" evidence="1">
    <location>
        <position position="1"/>
    </location>
</feature>
<organism evidence="1 2">
    <name type="scientific">Trifolium medium</name>
    <dbReference type="NCBI Taxonomy" id="97028"/>
    <lineage>
        <taxon>Eukaryota</taxon>
        <taxon>Viridiplantae</taxon>
        <taxon>Streptophyta</taxon>
        <taxon>Embryophyta</taxon>
        <taxon>Tracheophyta</taxon>
        <taxon>Spermatophyta</taxon>
        <taxon>Magnoliopsida</taxon>
        <taxon>eudicotyledons</taxon>
        <taxon>Gunneridae</taxon>
        <taxon>Pentapetalae</taxon>
        <taxon>rosids</taxon>
        <taxon>fabids</taxon>
        <taxon>Fabales</taxon>
        <taxon>Fabaceae</taxon>
        <taxon>Papilionoideae</taxon>
        <taxon>50 kb inversion clade</taxon>
        <taxon>NPAAA clade</taxon>
        <taxon>Hologalegina</taxon>
        <taxon>IRL clade</taxon>
        <taxon>Trifolieae</taxon>
        <taxon>Trifolium</taxon>
    </lineage>
</organism>
<keyword evidence="2" id="KW-1185">Reference proteome</keyword>
<accession>A0A392U036</accession>
<evidence type="ECO:0000313" key="1">
    <source>
        <dbReference type="EMBL" id="MCI66802.1"/>
    </source>
</evidence>
<evidence type="ECO:0000313" key="2">
    <source>
        <dbReference type="Proteomes" id="UP000265520"/>
    </source>
</evidence>
<sequence>RQANEVAHALARIATSKASSNVIIDVDVSLRTHDT</sequence>
<dbReference type="EMBL" id="LXQA010702697">
    <property type="protein sequence ID" value="MCI66802.1"/>
    <property type="molecule type" value="Genomic_DNA"/>
</dbReference>